<evidence type="ECO:0000313" key="2">
    <source>
        <dbReference type="Proteomes" id="UP000236649"/>
    </source>
</evidence>
<name>A0AAN1JMD9_9BURK</name>
<gene>
    <name evidence="1" type="ORF">C2L64_45775</name>
</gene>
<protein>
    <submittedName>
        <fullName evidence="1">Uncharacterized protein</fullName>
    </submittedName>
</protein>
<dbReference type="Proteomes" id="UP000236649">
    <property type="component" value="Chromosome 4"/>
</dbReference>
<sequence>MTATQHFRGVRRGQYLYLCILGAGHEAFAEFASQSLMLKVSSEVPLKVAALGSEMFGLVTTLVG</sequence>
<reference evidence="1 2" key="1">
    <citation type="submission" date="2018-01" db="EMBL/GenBank/DDBJ databases">
        <title>Species boundaries and ecological features among Paraburkholderia terrae DSMZ17804T, P. hospita DSMZ17164T and P. caribensis DSMZ13236T.</title>
        <authorList>
            <person name="Pratama A.A."/>
        </authorList>
    </citation>
    <scope>NUCLEOTIDE SEQUENCE [LARGE SCALE GENOMIC DNA]</scope>
    <source>
        <strain evidence="1 2">DSM 17164</strain>
    </source>
</reference>
<evidence type="ECO:0000313" key="1">
    <source>
        <dbReference type="EMBL" id="AUT75664.1"/>
    </source>
</evidence>
<dbReference type="AlphaFoldDB" id="A0AAN1JMD9"/>
<dbReference type="KEGG" id="phs:C2L64_45775"/>
<accession>A0AAN1JMD9</accession>
<organism evidence="1 2">
    <name type="scientific">Paraburkholderia hospita</name>
    <dbReference type="NCBI Taxonomy" id="169430"/>
    <lineage>
        <taxon>Bacteria</taxon>
        <taxon>Pseudomonadati</taxon>
        <taxon>Pseudomonadota</taxon>
        <taxon>Betaproteobacteria</taxon>
        <taxon>Burkholderiales</taxon>
        <taxon>Burkholderiaceae</taxon>
        <taxon>Paraburkholderia</taxon>
    </lineage>
</organism>
<dbReference type="EMBL" id="CP026108">
    <property type="protein sequence ID" value="AUT75664.1"/>
    <property type="molecule type" value="Genomic_DNA"/>
</dbReference>
<proteinExistence type="predicted"/>